<dbReference type="PROSITE" id="PS50928">
    <property type="entry name" value="ABC_TM1"/>
    <property type="match status" value="2"/>
</dbReference>
<keyword evidence="11" id="KW-1185">Reference proteome</keyword>
<keyword evidence="2 8" id="KW-0813">Transport</keyword>
<feature type="transmembrane region" description="Helical" evidence="8">
    <location>
        <begin position="451"/>
        <end position="472"/>
    </location>
</feature>
<feature type="domain" description="ABC transmembrane type-1" evidence="9">
    <location>
        <begin position="60"/>
        <end position="260"/>
    </location>
</feature>
<comment type="similarity">
    <text evidence="8">Belongs to the binding-protein-dependent transport system permease family.</text>
</comment>
<organism evidence="10 11">
    <name type="scientific">Buttiauxella brennerae ATCC 51605</name>
    <dbReference type="NCBI Taxonomy" id="1354251"/>
    <lineage>
        <taxon>Bacteria</taxon>
        <taxon>Pseudomonadati</taxon>
        <taxon>Pseudomonadota</taxon>
        <taxon>Gammaproteobacteria</taxon>
        <taxon>Enterobacterales</taxon>
        <taxon>Enterobacteriaceae</taxon>
        <taxon>Buttiauxella</taxon>
    </lineage>
</organism>
<feature type="transmembrane region" description="Helical" evidence="8">
    <location>
        <begin position="20"/>
        <end position="42"/>
    </location>
</feature>
<feature type="transmembrane region" description="Helical" evidence="8">
    <location>
        <begin position="197"/>
        <end position="220"/>
    </location>
</feature>
<protein>
    <submittedName>
        <fullName evidence="10">Permease component of an ABC superfamily transporter</fullName>
    </submittedName>
</protein>
<evidence type="ECO:0000256" key="7">
    <source>
        <dbReference type="ARBA" id="ARBA00023136"/>
    </source>
</evidence>
<evidence type="ECO:0000256" key="1">
    <source>
        <dbReference type="ARBA" id="ARBA00004429"/>
    </source>
</evidence>
<comment type="subcellular location">
    <subcellularLocation>
        <location evidence="1">Cell inner membrane</location>
        <topology evidence="1">Multi-pass membrane protein</topology>
    </subcellularLocation>
    <subcellularLocation>
        <location evidence="8">Cell membrane</location>
        <topology evidence="8">Multi-pass membrane protein</topology>
    </subcellularLocation>
</comment>
<accession>A0A1B7IS53</accession>
<dbReference type="GO" id="GO:0005886">
    <property type="term" value="C:plasma membrane"/>
    <property type="evidence" value="ECO:0007669"/>
    <property type="project" value="UniProtKB-SubCell"/>
</dbReference>
<evidence type="ECO:0000313" key="10">
    <source>
        <dbReference type="EMBL" id="OAT32668.1"/>
    </source>
</evidence>
<comment type="caution">
    <text evidence="10">The sequence shown here is derived from an EMBL/GenBank/DDBJ whole genome shotgun (WGS) entry which is preliminary data.</text>
</comment>
<gene>
    <name evidence="10" type="ORF">M975_1105</name>
</gene>
<feature type="transmembrane region" description="Helical" evidence="8">
    <location>
        <begin position="98"/>
        <end position="118"/>
    </location>
</feature>
<keyword evidence="5 8" id="KW-0812">Transmembrane</keyword>
<feature type="transmembrane region" description="Helical" evidence="8">
    <location>
        <begin position="62"/>
        <end position="86"/>
    </location>
</feature>
<evidence type="ECO:0000313" key="11">
    <source>
        <dbReference type="Proteomes" id="UP000078410"/>
    </source>
</evidence>
<dbReference type="PATRIC" id="fig|1354251.4.peg.1132"/>
<evidence type="ECO:0000256" key="3">
    <source>
        <dbReference type="ARBA" id="ARBA00022475"/>
    </source>
</evidence>
<feature type="transmembrane region" description="Helical" evidence="8">
    <location>
        <begin position="286"/>
        <end position="312"/>
    </location>
</feature>
<feature type="domain" description="ABC transmembrane type-1" evidence="9">
    <location>
        <begin position="338"/>
        <end position="527"/>
    </location>
</feature>
<feature type="transmembrane region" description="Helical" evidence="8">
    <location>
        <begin position="367"/>
        <end position="387"/>
    </location>
</feature>
<feature type="transmembrane region" description="Helical" evidence="8">
    <location>
        <begin position="399"/>
        <end position="418"/>
    </location>
</feature>
<dbReference type="Pfam" id="PF00528">
    <property type="entry name" value="BPD_transp_1"/>
    <property type="match status" value="1"/>
</dbReference>
<reference evidence="10 11" key="1">
    <citation type="submission" date="2016-04" db="EMBL/GenBank/DDBJ databases">
        <title>ATOL: Assembling a taxonomically balanced genome-scale reconstruction of the evolutionary history of the Enterobacteriaceae.</title>
        <authorList>
            <person name="Plunkett G.III."/>
            <person name="Neeno-Eckwall E.C."/>
            <person name="Glasner J.D."/>
            <person name="Perna N.T."/>
        </authorList>
    </citation>
    <scope>NUCLEOTIDE SEQUENCE [LARGE SCALE GENOMIC DNA]</scope>
    <source>
        <strain evidence="10 11">ATCC 51605</strain>
    </source>
</reference>
<feature type="transmembrane region" description="Helical" evidence="8">
    <location>
        <begin position="338"/>
        <end position="360"/>
    </location>
</feature>
<dbReference type="InterPro" id="IPR035906">
    <property type="entry name" value="MetI-like_sf"/>
</dbReference>
<feature type="transmembrane region" description="Helical" evidence="8">
    <location>
        <begin position="240"/>
        <end position="265"/>
    </location>
</feature>
<sequence>MVATLRGEVSHRMLQRALAWLAVGCVFAPLLPGVVMMAKPVLMPDIWQALWADNQWPGALQATLNSTVISVAGSLTLCLIVLCGLWPGARWQRYAAQLPLLLALPHVAFASGFLLLFAKNGWLARLCGVSFHLDESGVGLGILLALKESWFLLWIASTQLDYQTLSRQLTVAKSLGYGPLQSRIRVLVPQLLPRMKWALLAVVAYSLSVVDVAIILGPANPPTLAVLAWQWLNDADPQRMAMGMLTSLLLVVMLGVFIMSGWGIWSLLRRDLSHFSGKRHQLSIQPLASGFGFIMAMTGVAAVLMLVLWSFADGWFYPALLPDAFTFSGWQTAELSPLITTLALALASSLVGLLVVVLWLEGGNSRFDLWLALPLFLPALPLVAGQYRILLTLEQDGRWPGVIWSHLLWVVPYMLLVARPAWQQFDPRLTLSARTLGWSSWKILCQVKLPLLMRPLLAALAVGFSVSVAQYLSTLYAGAGRFSTVTTQTVALSSGGDPQQQAIQALLQMLLPAIMFIATLQIFRLISHYRQGLR</sequence>
<proteinExistence type="inferred from homology"/>
<feature type="transmembrane region" description="Helical" evidence="8">
    <location>
        <begin position="138"/>
        <end position="157"/>
    </location>
</feature>
<evidence type="ECO:0000256" key="4">
    <source>
        <dbReference type="ARBA" id="ARBA00022519"/>
    </source>
</evidence>
<evidence type="ECO:0000256" key="6">
    <source>
        <dbReference type="ARBA" id="ARBA00022989"/>
    </source>
</evidence>
<evidence type="ECO:0000259" key="9">
    <source>
        <dbReference type="PROSITE" id="PS50928"/>
    </source>
</evidence>
<dbReference type="GO" id="GO:0055085">
    <property type="term" value="P:transmembrane transport"/>
    <property type="evidence" value="ECO:0007669"/>
    <property type="project" value="InterPro"/>
</dbReference>
<keyword evidence="3" id="KW-1003">Cell membrane</keyword>
<dbReference type="PANTHER" id="PTHR30183:SF6">
    <property type="entry name" value="INNER MEMBRANE ABC TRANSPORTER PERMEASE PROTEIN YNJC"/>
    <property type="match status" value="1"/>
</dbReference>
<evidence type="ECO:0000256" key="5">
    <source>
        <dbReference type="ARBA" id="ARBA00022692"/>
    </source>
</evidence>
<dbReference type="InterPro" id="IPR000515">
    <property type="entry name" value="MetI-like"/>
</dbReference>
<dbReference type="CDD" id="cd06261">
    <property type="entry name" value="TM_PBP2"/>
    <property type="match status" value="1"/>
</dbReference>
<dbReference type="RefSeq" id="WP_245164320.1">
    <property type="nucleotide sequence ID" value="NZ_LXER01000011.1"/>
</dbReference>
<keyword evidence="4" id="KW-0997">Cell inner membrane</keyword>
<evidence type="ECO:0000256" key="2">
    <source>
        <dbReference type="ARBA" id="ARBA00022448"/>
    </source>
</evidence>
<dbReference type="SUPFAM" id="SSF161098">
    <property type="entry name" value="MetI-like"/>
    <property type="match status" value="2"/>
</dbReference>
<dbReference type="Gene3D" id="1.10.3720.10">
    <property type="entry name" value="MetI-like"/>
    <property type="match status" value="2"/>
</dbReference>
<keyword evidence="6 8" id="KW-1133">Transmembrane helix</keyword>
<evidence type="ECO:0000256" key="8">
    <source>
        <dbReference type="RuleBase" id="RU363032"/>
    </source>
</evidence>
<dbReference type="PANTHER" id="PTHR30183">
    <property type="entry name" value="MOLYBDENUM TRANSPORT SYSTEM PERMEASE PROTEIN MODB"/>
    <property type="match status" value="1"/>
</dbReference>
<feature type="transmembrane region" description="Helical" evidence="8">
    <location>
        <begin position="502"/>
        <end position="526"/>
    </location>
</feature>
<name>A0A1B7IS53_9ENTR</name>
<dbReference type="EMBL" id="LXER01000011">
    <property type="protein sequence ID" value="OAT32668.1"/>
    <property type="molecule type" value="Genomic_DNA"/>
</dbReference>
<dbReference type="Proteomes" id="UP000078410">
    <property type="component" value="Unassembled WGS sequence"/>
</dbReference>
<dbReference type="AlphaFoldDB" id="A0A1B7IS53"/>
<keyword evidence="7 8" id="KW-0472">Membrane</keyword>